<sequence>MDTIKFLIKLFITGYIIYTAILFALPFAKFKIYEAAAKNIIKNEIGFTPEKVKYLLIKEANDAMIELTSDNITMKDYENYITITIEYASDVKLPLTNKVFTFKHKIEENRKKETIQ</sequence>
<evidence type="ECO:0000313" key="2">
    <source>
        <dbReference type="EMBL" id="PMP71287.1"/>
    </source>
</evidence>
<feature type="transmembrane region" description="Helical" evidence="1">
    <location>
        <begin position="6"/>
        <end position="28"/>
    </location>
</feature>
<keyword evidence="1" id="KW-1133">Transmembrane helix</keyword>
<dbReference type="RefSeq" id="WP_424606303.1">
    <property type="nucleotide sequence ID" value="NZ_JBNAVA010000015.1"/>
</dbReference>
<dbReference type="AlphaFoldDB" id="A0A2J6WLK7"/>
<gene>
    <name evidence="2" type="ORF">C0187_04385</name>
</gene>
<comment type="caution">
    <text evidence="2">The sequence shown here is derived from an EMBL/GenBank/DDBJ whole genome shotgun (WGS) entry which is preliminary data.</text>
</comment>
<keyword evidence="1" id="KW-0812">Transmembrane</keyword>
<proteinExistence type="predicted"/>
<protein>
    <recommendedName>
        <fullName evidence="4">DUF4845 domain-containing protein</fullName>
    </recommendedName>
</protein>
<dbReference type="EMBL" id="PNIN01000044">
    <property type="protein sequence ID" value="PMP71287.1"/>
    <property type="molecule type" value="Genomic_DNA"/>
</dbReference>
<evidence type="ECO:0000313" key="3">
    <source>
        <dbReference type="Proteomes" id="UP000242881"/>
    </source>
</evidence>
<organism evidence="2 3">
    <name type="scientific">Calditerrivibrio nitroreducens</name>
    <dbReference type="NCBI Taxonomy" id="477976"/>
    <lineage>
        <taxon>Bacteria</taxon>
        <taxon>Pseudomonadati</taxon>
        <taxon>Deferribacterota</taxon>
        <taxon>Deferribacteres</taxon>
        <taxon>Deferribacterales</taxon>
        <taxon>Calditerrivibrionaceae</taxon>
    </lineage>
</organism>
<reference evidence="2 3" key="1">
    <citation type="submission" date="2018-01" db="EMBL/GenBank/DDBJ databases">
        <title>Metagenomic assembled genomes from two thermal pools in the Uzon Caldera, Kamchatka, Russia.</title>
        <authorList>
            <person name="Wilkins L."/>
            <person name="Ettinger C."/>
        </authorList>
    </citation>
    <scope>NUCLEOTIDE SEQUENCE [LARGE SCALE GENOMIC DNA]</scope>
    <source>
        <strain evidence="2">ZAV-05</strain>
    </source>
</reference>
<evidence type="ECO:0008006" key="4">
    <source>
        <dbReference type="Google" id="ProtNLM"/>
    </source>
</evidence>
<keyword evidence="1" id="KW-0472">Membrane</keyword>
<name>A0A2J6WLK7_9BACT</name>
<evidence type="ECO:0000256" key="1">
    <source>
        <dbReference type="SAM" id="Phobius"/>
    </source>
</evidence>
<accession>A0A2J6WLK7</accession>
<dbReference type="Proteomes" id="UP000242881">
    <property type="component" value="Unassembled WGS sequence"/>
</dbReference>